<dbReference type="GO" id="GO:0008168">
    <property type="term" value="F:methyltransferase activity"/>
    <property type="evidence" value="ECO:0007669"/>
    <property type="project" value="UniProtKB-KW"/>
</dbReference>
<gene>
    <name evidence="1" type="ORF">EBN88_27075</name>
</gene>
<dbReference type="AlphaFoldDB" id="A0A3M2KWQ7"/>
<dbReference type="RefSeq" id="WP_122399675.1">
    <property type="nucleotide sequence ID" value="NZ_RFFJ01000248.1"/>
</dbReference>
<accession>A0A3M2KWQ7</accession>
<protein>
    <submittedName>
        <fullName evidence="1">Methyltransferase domain-containing protein</fullName>
    </submittedName>
</protein>
<reference evidence="1 2" key="1">
    <citation type="submission" date="2018-10" db="EMBL/GenBank/DDBJ databases">
        <title>Isolation, diversity and antifungal activity of actinobacteria from wheat.</title>
        <authorList>
            <person name="Han C."/>
        </authorList>
    </citation>
    <scope>NUCLEOTIDE SEQUENCE [LARGE SCALE GENOMIC DNA]</scope>
    <source>
        <strain evidence="1 2">NEAU-YY642</strain>
    </source>
</reference>
<dbReference type="CDD" id="cd02440">
    <property type="entry name" value="AdoMet_MTases"/>
    <property type="match status" value="1"/>
</dbReference>
<name>A0A3M2KWQ7_9ACTN</name>
<dbReference type="EMBL" id="RFFJ01000248">
    <property type="protein sequence ID" value="RMI30007.1"/>
    <property type="molecule type" value="Genomic_DNA"/>
</dbReference>
<comment type="caution">
    <text evidence="1">The sequence shown here is derived from an EMBL/GenBank/DDBJ whole genome shotgun (WGS) entry which is preliminary data.</text>
</comment>
<keyword evidence="2" id="KW-1185">Reference proteome</keyword>
<dbReference type="InterPro" id="IPR029063">
    <property type="entry name" value="SAM-dependent_MTases_sf"/>
</dbReference>
<keyword evidence="1" id="KW-0808">Transferase</keyword>
<dbReference type="SUPFAM" id="SSF53335">
    <property type="entry name" value="S-adenosyl-L-methionine-dependent methyltransferases"/>
    <property type="match status" value="1"/>
</dbReference>
<dbReference type="Gene3D" id="3.40.50.150">
    <property type="entry name" value="Vaccinia Virus protein VP39"/>
    <property type="match status" value="1"/>
</dbReference>
<sequence>MTTTATTATAWSTDPYTLALRAGRGPLFLRRADGHRLRLEVERWCRHPDAADRTVLDRCVGTVLDVGCGPGRMVTALARQARPALGIDTAWAAVRHTRDHGGVALHASVFDALPDEGRWDSLLLMDGNVGIGGDPRALLRRLGQLAAPGGLLLVETAGAELDERFDAWLDDDRGATSPAFPWARVGPRALCAHAESAGWQPVAHWRAGARPFLALRHG</sequence>
<proteinExistence type="predicted"/>
<keyword evidence="1" id="KW-0489">Methyltransferase</keyword>
<dbReference type="Proteomes" id="UP000278673">
    <property type="component" value="Unassembled WGS sequence"/>
</dbReference>
<organism evidence="1 2">
    <name type="scientific">Streptomyces triticirhizae</name>
    <dbReference type="NCBI Taxonomy" id="2483353"/>
    <lineage>
        <taxon>Bacteria</taxon>
        <taxon>Bacillati</taxon>
        <taxon>Actinomycetota</taxon>
        <taxon>Actinomycetes</taxon>
        <taxon>Kitasatosporales</taxon>
        <taxon>Streptomycetaceae</taxon>
        <taxon>Streptomyces</taxon>
    </lineage>
</organism>
<dbReference type="GO" id="GO:0032259">
    <property type="term" value="P:methylation"/>
    <property type="evidence" value="ECO:0007669"/>
    <property type="project" value="UniProtKB-KW"/>
</dbReference>
<evidence type="ECO:0000313" key="2">
    <source>
        <dbReference type="Proteomes" id="UP000278673"/>
    </source>
</evidence>
<dbReference type="Pfam" id="PF13489">
    <property type="entry name" value="Methyltransf_23"/>
    <property type="match status" value="1"/>
</dbReference>
<evidence type="ECO:0000313" key="1">
    <source>
        <dbReference type="EMBL" id="RMI30007.1"/>
    </source>
</evidence>